<sequence>QLGISIEEESKTVVVTATGARECILESIAKFQKARAIVDFDEQKLVIRYLDRRFEVPIMHTGKKKQKEYVNKDVRSGNHNGDKNNDDDLFEGFEYESEDLEEVESYFIDSISVDEVLKKEVPTEKKVSLDGKPPVEDQL</sequence>
<protein>
    <submittedName>
        <fullName evidence="1">11402_t:CDS:1</fullName>
    </submittedName>
</protein>
<proteinExistence type="predicted"/>
<keyword evidence="2" id="KW-1185">Reference proteome</keyword>
<organism evidence="1 2">
    <name type="scientific">Cetraspora pellucida</name>
    <dbReference type="NCBI Taxonomy" id="1433469"/>
    <lineage>
        <taxon>Eukaryota</taxon>
        <taxon>Fungi</taxon>
        <taxon>Fungi incertae sedis</taxon>
        <taxon>Mucoromycota</taxon>
        <taxon>Glomeromycotina</taxon>
        <taxon>Glomeromycetes</taxon>
        <taxon>Diversisporales</taxon>
        <taxon>Gigasporaceae</taxon>
        <taxon>Cetraspora</taxon>
    </lineage>
</organism>
<feature type="non-terminal residue" evidence="1">
    <location>
        <position position="1"/>
    </location>
</feature>
<feature type="non-terminal residue" evidence="1">
    <location>
        <position position="139"/>
    </location>
</feature>
<gene>
    <name evidence="1" type="ORF">SPELUC_LOCUS14850</name>
</gene>
<accession>A0ACA9QS87</accession>
<evidence type="ECO:0000313" key="1">
    <source>
        <dbReference type="EMBL" id="CAG8756716.1"/>
    </source>
</evidence>
<dbReference type="Proteomes" id="UP000789366">
    <property type="component" value="Unassembled WGS sequence"/>
</dbReference>
<reference evidence="1" key="1">
    <citation type="submission" date="2021-06" db="EMBL/GenBank/DDBJ databases">
        <authorList>
            <person name="Kallberg Y."/>
            <person name="Tangrot J."/>
            <person name="Rosling A."/>
        </authorList>
    </citation>
    <scope>NUCLEOTIDE SEQUENCE</scope>
    <source>
        <strain evidence="1">28 12/20/2015</strain>
    </source>
</reference>
<dbReference type="EMBL" id="CAJVPW010045929">
    <property type="protein sequence ID" value="CAG8756716.1"/>
    <property type="molecule type" value="Genomic_DNA"/>
</dbReference>
<evidence type="ECO:0000313" key="2">
    <source>
        <dbReference type="Proteomes" id="UP000789366"/>
    </source>
</evidence>
<name>A0ACA9QS87_9GLOM</name>
<comment type="caution">
    <text evidence="1">The sequence shown here is derived from an EMBL/GenBank/DDBJ whole genome shotgun (WGS) entry which is preliminary data.</text>
</comment>